<reference evidence="2" key="1">
    <citation type="submission" date="2016-06" db="EMBL/GenBank/DDBJ databases">
        <title>Parallel loss of symbiosis genes in relatives of nitrogen-fixing non-legume Parasponia.</title>
        <authorList>
            <person name="Van Velzen R."/>
            <person name="Holmer R."/>
            <person name="Bu F."/>
            <person name="Rutten L."/>
            <person name="Van Zeijl A."/>
            <person name="Liu W."/>
            <person name="Santuari L."/>
            <person name="Cao Q."/>
            <person name="Sharma T."/>
            <person name="Shen D."/>
            <person name="Roswanjaya Y."/>
            <person name="Wardhani T."/>
            <person name="Kalhor M.S."/>
            <person name="Jansen J."/>
            <person name="Van den Hoogen J."/>
            <person name="Gungor B."/>
            <person name="Hartog M."/>
            <person name="Hontelez J."/>
            <person name="Verver J."/>
            <person name="Yang W.-C."/>
            <person name="Schijlen E."/>
            <person name="Repin R."/>
            <person name="Schilthuizen M."/>
            <person name="Schranz E."/>
            <person name="Heidstra R."/>
            <person name="Miyata K."/>
            <person name="Fedorova E."/>
            <person name="Kohlen W."/>
            <person name="Bisseling T."/>
            <person name="Smit S."/>
            <person name="Geurts R."/>
        </authorList>
    </citation>
    <scope>NUCLEOTIDE SEQUENCE [LARGE SCALE GENOMIC DNA]</scope>
    <source>
        <strain evidence="2">cv. RG33-2</strain>
    </source>
</reference>
<comment type="caution">
    <text evidence="1">The sequence shown here is derived from an EMBL/GenBank/DDBJ whole genome shotgun (WGS) entry which is preliminary data.</text>
</comment>
<dbReference type="InParanoid" id="A0A2P5DBK0"/>
<dbReference type="EMBL" id="JXTC01000281">
    <property type="protein sequence ID" value="PON70674.1"/>
    <property type="molecule type" value="Genomic_DNA"/>
</dbReference>
<protein>
    <submittedName>
        <fullName evidence="1">Uncharacterized protein</fullName>
    </submittedName>
</protein>
<evidence type="ECO:0000313" key="2">
    <source>
        <dbReference type="Proteomes" id="UP000237000"/>
    </source>
</evidence>
<accession>A0A2P5DBK0</accession>
<dbReference type="OrthoDB" id="1160128at2759"/>
<name>A0A2P5DBK0_TREOI</name>
<evidence type="ECO:0000313" key="1">
    <source>
        <dbReference type="EMBL" id="PON70674.1"/>
    </source>
</evidence>
<keyword evidence="2" id="KW-1185">Reference proteome</keyword>
<gene>
    <name evidence="1" type="ORF">TorRG33x02_256100</name>
</gene>
<dbReference type="Proteomes" id="UP000237000">
    <property type="component" value="Unassembled WGS sequence"/>
</dbReference>
<dbReference type="AlphaFoldDB" id="A0A2P5DBK0"/>
<organism evidence="1 2">
    <name type="scientific">Trema orientale</name>
    <name type="common">Charcoal tree</name>
    <name type="synonym">Celtis orientalis</name>
    <dbReference type="NCBI Taxonomy" id="63057"/>
    <lineage>
        <taxon>Eukaryota</taxon>
        <taxon>Viridiplantae</taxon>
        <taxon>Streptophyta</taxon>
        <taxon>Embryophyta</taxon>
        <taxon>Tracheophyta</taxon>
        <taxon>Spermatophyta</taxon>
        <taxon>Magnoliopsida</taxon>
        <taxon>eudicotyledons</taxon>
        <taxon>Gunneridae</taxon>
        <taxon>Pentapetalae</taxon>
        <taxon>rosids</taxon>
        <taxon>fabids</taxon>
        <taxon>Rosales</taxon>
        <taxon>Cannabaceae</taxon>
        <taxon>Trema</taxon>
    </lineage>
</organism>
<sequence>MASSLPNNFVMVAEPHKTSLSDEEIIAIVTACYLTYRHISPEQRQSFTNHLSQNKWQHSAETVSRYFGKVLDTIVEVASGFIRPPNFDEVPQLTQNNKDKYGCWFKVCVGAIDGC</sequence>
<proteinExistence type="predicted"/>